<evidence type="ECO:0000256" key="4">
    <source>
        <dbReference type="ARBA" id="ARBA00022912"/>
    </source>
</evidence>
<dbReference type="GO" id="GO:0043409">
    <property type="term" value="P:negative regulation of MAPK cascade"/>
    <property type="evidence" value="ECO:0007669"/>
    <property type="project" value="TreeGrafter"/>
</dbReference>
<evidence type="ECO:0000259" key="5">
    <source>
        <dbReference type="Pfam" id="PF00782"/>
    </source>
</evidence>
<dbReference type="GO" id="GO:0008330">
    <property type="term" value="F:protein tyrosine/threonine phosphatase activity"/>
    <property type="evidence" value="ECO:0007669"/>
    <property type="project" value="TreeGrafter"/>
</dbReference>
<dbReference type="SUPFAM" id="SSF52799">
    <property type="entry name" value="(Phosphotyrosine protein) phosphatases II"/>
    <property type="match status" value="1"/>
</dbReference>
<dbReference type="InterPro" id="IPR000340">
    <property type="entry name" value="Dual-sp_phosphatase_cat-dom"/>
</dbReference>
<dbReference type="GO" id="GO:0017017">
    <property type="term" value="F:MAP kinase tyrosine/serine/threonine phosphatase activity"/>
    <property type="evidence" value="ECO:0007669"/>
    <property type="project" value="TreeGrafter"/>
</dbReference>
<dbReference type="AlphaFoldDB" id="A0A078AK49"/>
<dbReference type="InParanoid" id="A0A078AK49"/>
<dbReference type="Proteomes" id="UP000039865">
    <property type="component" value="Unassembled WGS sequence"/>
</dbReference>
<dbReference type="PANTHER" id="PTHR10159:SF519">
    <property type="entry name" value="DUAL SPECIFICITY PROTEIN PHOSPHATASE MPK3"/>
    <property type="match status" value="1"/>
</dbReference>
<organism evidence="6 7">
    <name type="scientific">Stylonychia lemnae</name>
    <name type="common">Ciliate</name>
    <dbReference type="NCBI Taxonomy" id="5949"/>
    <lineage>
        <taxon>Eukaryota</taxon>
        <taxon>Sar</taxon>
        <taxon>Alveolata</taxon>
        <taxon>Ciliophora</taxon>
        <taxon>Intramacronucleata</taxon>
        <taxon>Spirotrichea</taxon>
        <taxon>Stichotrichia</taxon>
        <taxon>Sporadotrichida</taxon>
        <taxon>Oxytrichidae</taxon>
        <taxon>Stylonychinae</taxon>
        <taxon>Stylonychia</taxon>
    </lineage>
</organism>
<evidence type="ECO:0000256" key="3">
    <source>
        <dbReference type="ARBA" id="ARBA00022801"/>
    </source>
</evidence>
<dbReference type="InterPro" id="IPR029021">
    <property type="entry name" value="Prot-tyrosine_phosphatase-like"/>
</dbReference>
<dbReference type="PANTHER" id="PTHR10159">
    <property type="entry name" value="DUAL SPECIFICITY PROTEIN PHOSPHATASE"/>
    <property type="match status" value="1"/>
</dbReference>
<evidence type="ECO:0000256" key="2">
    <source>
        <dbReference type="ARBA" id="ARBA00013064"/>
    </source>
</evidence>
<dbReference type="OrthoDB" id="10252009at2759"/>
<reference evidence="6 7" key="1">
    <citation type="submission" date="2014-06" db="EMBL/GenBank/DDBJ databases">
        <authorList>
            <person name="Swart Estienne"/>
        </authorList>
    </citation>
    <scope>NUCLEOTIDE SEQUENCE [LARGE SCALE GENOMIC DNA]</scope>
    <source>
        <strain evidence="6 7">130c</strain>
    </source>
</reference>
<protein>
    <recommendedName>
        <fullName evidence="2">protein-tyrosine-phosphatase</fullName>
        <ecNumber evidence="2">3.1.3.48</ecNumber>
    </recommendedName>
</protein>
<evidence type="ECO:0000256" key="1">
    <source>
        <dbReference type="ARBA" id="ARBA00008601"/>
    </source>
</evidence>
<keyword evidence="3" id="KW-0378">Hydrolase</keyword>
<evidence type="ECO:0000313" key="6">
    <source>
        <dbReference type="EMBL" id="CDW82554.1"/>
    </source>
</evidence>
<evidence type="ECO:0000313" key="7">
    <source>
        <dbReference type="Proteomes" id="UP000039865"/>
    </source>
</evidence>
<feature type="domain" description="Dual specificity phosphatase catalytic" evidence="5">
    <location>
        <begin position="1"/>
        <end position="50"/>
    </location>
</feature>
<dbReference type="Pfam" id="PF00782">
    <property type="entry name" value="DSPc"/>
    <property type="match status" value="1"/>
</dbReference>
<dbReference type="Gene3D" id="3.90.190.10">
    <property type="entry name" value="Protein tyrosine phosphatase superfamily"/>
    <property type="match status" value="1"/>
</dbReference>
<gene>
    <name evidence="6" type="primary">Contig9928.g10613</name>
    <name evidence="6" type="ORF">STYLEM_11587</name>
</gene>
<dbReference type="GO" id="GO:0005737">
    <property type="term" value="C:cytoplasm"/>
    <property type="evidence" value="ECO:0007669"/>
    <property type="project" value="TreeGrafter"/>
</dbReference>
<name>A0A078AK49_STYLE</name>
<comment type="similarity">
    <text evidence="1">Belongs to the protein-tyrosine phosphatase family. Non-receptor class dual specificity subfamily.</text>
</comment>
<dbReference type="EC" id="3.1.3.48" evidence="2"/>
<sequence>MSRSATIVISYVMISTSIPANEAIKFVQKKHSKTYPNQHFIEELIKLEKQLKAGRDIQKLPFEIQKEEEKKEYEY</sequence>
<dbReference type="EMBL" id="CCKQ01011021">
    <property type="protein sequence ID" value="CDW82554.1"/>
    <property type="molecule type" value="Genomic_DNA"/>
</dbReference>
<keyword evidence="7" id="KW-1185">Reference proteome</keyword>
<keyword evidence="4" id="KW-0904">Protein phosphatase</keyword>
<accession>A0A078AK49</accession>
<dbReference type="GO" id="GO:0033550">
    <property type="term" value="F:MAP kinase tyrosine phosphatase activity"/>
    <property type="evidence" value="ECO:0007669"/>
    <property type="project" value="TreeGrafter"/>
</dbReference>
<proteinExistence type="inferred from homology"/>